<dbReference type="Proteomes" id="UP000245137">
    <property type="component" value="Unassembled WGS sequence"/>
</dbReference>
<dbReference type="AlphaFoldDB" id="A0A2U1SLV6"/>
<proteinExistence type="predicted"/>
<organism evidence="2 3">
    <name type="scientific">Methylosinus sporium</name>
    <dbReference type="NCBI Taxonomy" id="428"/>
    <lineage>
        <taxon>Bacteria</taxon>
        <taxon>Pseudomonadati</taxon>
        <taxon>Pseudomonadota</taxon>
        <taxon>Alphaproteobacteria</taxon>
        <taxon>Hyphomicrobiales</taxon>
        <taxon>Methylocystaceae</taxon>
        <taxon>Methylosinus</taxon>
    </lineage>
</organism>
<name>A0A2U1SLV6_METSR</name>
<sequence>MTEGDFALSFHAVADALSSIRSQVSTHVRGRRRRASRSRRARSGGVAERMKKKLCAARAMAFAKASLRPSRGVDSIESTPS</sequence>
<feature type="region of interest" description="Disordered" evidence="1">
    <location>
        <begin position="23"/>
        <end position="50"/>
    </location>
</feature>
<gene>
    <name evidence="2" type="ORF">C5689_17350</name>
</gene>
<evidence type="ECO:0000256" key="1">
    <source>
        <dbReference type="SAM" id="MobiDB-lite"/>
    </source>
</evidence>
<accession>A0A2U1SLV6</accession>
<feature type="compositionally biased region" description="Basic residues" evidence="1">
    <location>
        <begin position="28"/>
        <end position="42"/>
    </location>
</feature>
<evidence type="ECO:0000313" key="2">
    <source>
        <dbReference type="EMBL" id="PWB92585.1"/>
    </source>
</evidence>
<reference evidence="2 3" key="1">
    <citation type="journal article" date="2018" name="Appl. Microbiol. Biotechnol.">
        <title>Co-cultivation of the strictly anaerobic methanogen Methanosarcina barkeri with aerobic methanotrophs in an oxygen-limited membrane bioreactor.</title>
        <authorList>
            <person name="In 't Zandt M.H."/>
            <person name="van den Bosch T.J.M."/>
            <person name="Rijkers R."/>
            <person name="van Kessel M.A.H.J."/>
            <person name="Jetten M.S.M."/>
            <person name="Welte C.U."/>
        </authorList>
    </citation>
    <scope>NUCLEOTIDE SEQUENCE [LARGE SCALE GENOMIC DNA]</scope>
    <source>
        <strain evidence="2 3">DSM 17706</strain>
    </source>
</reference>
<dbReference type="EMBL" id="PUIV01000043">
    <property type="protein sequence ID" value="PWB92585.1"/>
    <property type="molecule type" value="Genomic_DNA"/>
</dbReference>
<protein>
    <submittedName>
        <fullName evidence="2">Uncharacterized protein</fullName>
    </submittedName>
</protein>
<keyword evidence="3" id="KW-1185">Reference proteome</keyword>
<comment type="caution">
    <text evidence="2">The sequence shown here is derived from an EMBL/GenBank/DDBJ whole genome shotgun (WGS) entry which is preliminary data.</text>
</comment>
<evidence type="ECO:0000313" key="3">
    <source>
        <dbReference type="Proteomes" id="UP000245137"/>
    </source>
</evidence>